<dbReference type="Gene3D" id="3.40.50.10900">
    <property type="entry name" value="PAC-like subunit"/>
    <property type="match status" value="1"/>
</dbReference>
<protein>
    <recommendedName>
        <fullName evidence="3">Proteasome assembly chaperone family protein</fullName>
    </recommendedName>
</protein>
<evidence type="ECO:0000313" key="1">
    <source>
        <dbReference type="EMBL" id="HIQ29897.1"/>
    </source>
</evidence>
<dbReference type="PANTHER" id="PTHR35610">
    <property type="entry name" value="3-ISOPROPYLMALATE DEHYDRATASE-RELATED"/>
    <property type="match status" value="1"/>
</dbReference>
<sequence>MQLRSLEKPPEEVDILVAALPDMGNVAGIAMQHLVSTLNMVKFAELLAYWPPYIKHKDGSIIYSRSNFAFYKPTGERGFIVFSGEFQPHEAMFLYELCGDVIEYSLELGVKRVITLGAAHTDGEVREPRVFYAASSDGMQSLAEECGAVQLQGEGYITGFNGLLLGLAMEHNLEALCILGEIDKPEIRQPKAAKHVLACLAKILDIEDKMDYRKLDEEYESIRAKMVFAQEYRRLQRSLWRNPPGVV</sequence>
<dbReference type="InterPro" id="IPR038389">
    <property type="entry name" value="PSMG2_sf"/>
</dbReference>
<proteinExistence type="predicted"/>
<dbReference type="InterPro" id="IPR019151">
    <property type="entry name" value="Proteasome_assmbl_chaperone_2"/>
</dbReference>
<gene>
    <name evidence="1" type="ORF">EYH45_04965</name>
</gene>
<reference evidence="1" key="1">
    <citation type="journal article" date="2020" name="ISME J.">
        <title>Gammaproteobacteria mediating utilization of methyl-, sulfur- and petroleum organic compounds in deep ocean hydrothermal plumes.</title>
        <authorList>
            <person name="Zhou Z."/>
            <person name="Liu Y."/>
            <person name="Pan J."/>
            <person name="Cron B.R."/>
            <person name="Toner B.M."/>
            <person name="Anantharaman K."/>
            <person name="Breier J.A."/>
            <person name="Dick G.J."/>
            <person name="Li M."/>
        </authorList>
    </citation>
    <scope>NUCLEOTIDE SEQUENCE</scope>
    <source>
        <strain evidence="1">SZUA-1515</strain>
    </source>
</reference>
<dbReference type="PANTHER" id="PTHR35610:SF7">
    <property type="entry name" value="3-ISOPROPYLMALATE DEHYDRATASE"/>
    <property type="match status" value="1"/>
</dbReference>
<comment type="caution">
    <text evidence="1">The sequence shown here is derived from an EMBL/GenBank/DDBJ whole genome shotgun (WGS) entry which is preliminary data.</text>
</comment>
<organism evidence="1 2">
    <name type="scientific">Caldiarchaeum subterraneum</name>
    <dbReference type="NCBI Taxonomy" id="311458"/>
    <lineage>
        <taxon>Archaea</taxon>
        <taxon>Nitrososphaerota</taxon>
        <taxon>Candidatus Caldarchaeales</taxon>
        <taxon>Candidatus Caldarchaeaceae</taxon>
        <taxon>Candidatus Caldarchaeum</taxon>
    </lineage>
</organism>
<dbReference type="Proteomes" id="UP000608579">
    <property type="component" value="Unassembled WGS sequence"/>
</dbReference>
<evidence type="ECO:0008006" key="3">
    <source>
        <dbReference type="Google" id="ProtNLM"/>
    </source>
</evidence>
<accession>A0A833E9X9</accession>
<evidence type="ECO:0000313" key="2">
    <source>
        <dbReference type="Proteomes" id="UP000608579"/>
    </source>
</evidence>
<name>A0A833E9X9_CALS0</name>
<dbReference type="SUPFAM" id="SSF159659">
    <property type="entry name" value="Cgl1923-like"/>
    <property type="match status" value="1"/>
</dbReference>
<dbReference type="EMBL" id="DQVM01000097">
    <property type="protein sequence ID" value="HIQ29897.1"/>
    <property type="molecule type" value="Genomic_DNA"/>
</dbReference>
<dbReference type="AlphaFoldDB" id="A0A833E9X9"/>
<dbReference type="Pfam" id="PF09754">
    <property type="entry name" value="PAC2"/>
    <property type="match status" value="1"/>
</dbReference>